<dbReference type="SUPFAM" id="SSF55248">
    <property type="entry name" value="PCD-like"/>
    <property type="match status" value="1"/>
</dbReference>
<dbReference type="InterPro" id="IPR036428">
    <property type="entry name" value="PCD_sf"/>
</dbReference>
<accession>A0ABU1BMY9</accession>
<keyword evidence="4" id="KW-0456">Lyase</keyword>
<gene>
    <name evidence="5" type="ORF">Q8A64_05105</name>
</gene>
<evidence type="ECO:0000256" key="4">
    <source>
        <dbReference type="ARBA" id="ARBA00023239"/>
    </source>
</evidence>
<evidence type="ECO:0000256" key="1">
    <source>
        <dbReference type="ARBA" id="ARBA00001554"/>
    </source>
</evidence>
<sequence length="119" mass="13309">MTTTINQLLAQQCRHQVHGMTDAEIAAHLQMLNNWVLAEEKIIKSFSFRNYHQTIAFVHAVADVVHAEDHHPELIVTYNRCVVKFNTHSVNSGCGGISINDFICAAKIDNVFQQSFSGA</sequence>
<dbReference type="PANTHER" id="PTHR12599:SF0">
    <property type="entry name" value="PTERIN-4-ALPHA-CARBINOLAMINE DEHYDRATASE"/>
    <property type="match status" value="1"/>
</dbReference>
<evidence type="ECO:0000313" key="6">
    <source>
        <dbReference type="Proteomes" id="UP001225596"/>
    </source>
</evidence>
<organism evidence="5 6">
    <name type="scientific">Keguizhuia sedimenti</name>
    <dbReference type="NCBI Taxonomy" id="3064264"/>
    <lineage>
        <taxon>Bacteria</taxon>
        <taxon>Pseudomonadati</taxon>
        <taxon>Pseudomonadota</taxon>
        <taxon>Betaproteobacteria</taxon>
        <taxon>Burkholderiales</taxon>
        <taxon>Oxalobacteraceae</taxon>
        <taxon>Keguizhuia</taxon>
    </lineage>
</organism>
<keyword evidence="6" id="KW-1185">Reference proteome</keyword>
<comment type="catalytic activity">
    <reaction evidence="1">
        <text>(4aS,6R)-4a-hydroxy-L-erythro-5,6,7,8-tetrahydrobiopterin = (6R)-L-erythro-6,7-dihydrobiopterin + H2O</text>
        <dbReference type="Rhea" id="RHEA:11920"/>
        <dbReference type="ChEBI" id="CHEBI:15377"/>
        <dbReference type="ChEBI" id="CHEBI:15642"/>
        <dbReference type="ChEBI" id="CHEBI:43120"/>
        <dbReference type="EC" id="4.2.1.96"/>
    </reaction>
</comment>
<comment type="caution">
    <text evidence="5">The sequence shown here is derived from an EMBL/GenBank/DDBJ whole genome shotgun (WGS) entry which is preliminary data.</text>
</comment>
<name>A0ABU1BMY9_9BURK</name>
<evidence type="ECO:0000256" key="3">
    <source>
        <dbReference type="ARBA" id="ARBA00013252"/>
    </source>
</evidence>
<dbReference type="Proteomes" id="UP001225596">
    <property type="component" value="Unassembled WGS sequence"/>
</dbReference>
<evidence type="ECO:0000256" key="2">
    <source>
        <dbReference type="ARBA" id="ARBA00006472"/>
    </source>
</evidence>
<dbReference type="InterPro" id="IPR001533">
    <property type="entry name" value="Pterin_deHydtase"/>
</dbReference>
<dbReference type="EMBL" id="JAUYVH010000002">
    <property type="protein sequence ID" value="MDQ9169786.1"/>
    <property type="molecule type" value="Genomic_DNA"/>
</dbReference>
<dbReference type="PANTHER" id="PTHR12599">
    <property type="entry name" value="PTERIN-4-ALPHA-CARBINOLAMINE DEHYDRATASE"/>
    <property type="match status" value="1"/>
</dbReference>
<dbReference type="Gene3D" id="3.30.1360.20">
    <property type="entry name" value="Transcriptional coactivator/pterin dehydratase"/>
    <property type="match status" value="1"/>
</dbReference>
<dbReference type="EC" id="4.2.1.96" evidence="3"/>
<comment type="similarity">
    <text evidence="2">Belongs to the pterin-4-alpha-carbinolamine dehydratase family.</text>
</comment>
<dbReference type="RefSeq" id="WP_338435719.1">
    <property type="nucleotide sequence ID" value="NZ_JAUYVH010000002.1"/>
</dbReference>
<proteinExistence type="inferred from homology"/>
<protein>
    <recommendedName>
        <fullName evidence="3">4a-hydroxytetrahydrobiopterin dehydratase</fullName>
        <ecNumber evidence="3">4.2.1.96</ecNumber>
    </recommendedName>
</protein>
<dbReference type="Pfam" id="PF01329">
    <property type="entry name" value="Pterin_4a"/>
    <property type="match status" value="1"/>
</dbReference>
<reference evidence="5 6" key="1">
    <citation type="submission" date="2023-08" db="EMBL/GenBank/DDBJ databases">
        <title>Oxalobacteraceae gen .nov., isolated from river sludge outside the plant.</title>
        <authorList>
            <person name="Zhao S.Y."/>
        </authorList>
    </citation>
    <scope>NUCLEOTIDE SEQUENCE [LARGE SCALE GENOMIC DNA]</scope>
    <source>
        <strain evidence="5 6">R-40</strain>
    </source>
</reference>
<evidence type="ECO:0000313" key="5">
    <source>
        <dbReference type="EMBL" id="MDQ9169786.1"/>
    </source>
</evidence>